<feature type="transmembrane region" description="Helical" evidence="6">
    <location>
        <begin position="36"/>
        <end position="53"/>
    </location>
</feature>
<name>A0A7C9P040_9ACTN</name>
<dbReference type="PANTHER" id="PTHR31566:SF0">
    <property type="entry name" value="CYTOCHROME C BIOGENESIS PROTEIN CCS1, CHLOROPLASTIC"/>
    <property type="match status" value="1"/>
</dbReference>
<dbReference type="EMBL" id="WXEW01000003">
    <property type="protein sequence ID" value="NAS22597.1"/>
    <property type="molecule type" value="Genomic_DNA"/>
</dbReference>
<protein>
    <submittedName>
        <fullName evidence="8">Cytochrome c biogenesis protein ResB</fullName>
    </submittedName>
</protein>
<dbReference type="GO" id="GO:0016020">
    <property type="term" value="C:membrane"/>
    <property type="evidence" value="ECO:0007669"/>
    <property type="project" value="UniProtKB-SubCell"/>
</dbReference>
<feature type="domain" description="ResB-like" evidence="7">
    <location>
        <begin position="33"/>
        <end position="497"/>
    </location>
</feature>
<dbReference type="InterPro" id="IPR007816">
    <property type="entry name" value="ResB-like_domain"/>
</dbReference>
<evidence type="ECO:0000256" key="4">
    <source>
        <dbReference type="ARBA" id="ARBA00022989"/>
    </source>
</evidence>
<feature type="transmembrane region" description="Helical" evidence="6">
    <location>
        <begin position="175"/>
        <end position="196"/>
    </location>
</feature>
<comment type="caution">
    <text evidence="8">The sequence shown here is derived from an EMBL/GenBank/DDBJ whole genome shotgun (WGS) entry which is preliminary data.</text>
</comment>
<dbReference type="InterPro" id="IPR023494">
    <property type="entry name" value="Cyt_c_bgen_Ccs1/CcsB/ResB"/>
</dbReference>
<dbReference type="AlphaFoldDB" id="A0A7C9P040"/>
<dbReference type="RefSeq" id="WP_161479931.1">
    <property type="nucleotide sequence ID" value="NZ_WXEW01000003.1"/>
</dbReference>
<keyword evidence="3" id="KW-0201">Cytochrome c-type biogenesis</keyword>
<organism evidence="8 9">
    <name type="scientific">Herbidospora solisilvae</name>
    <dbReference type="NCBI Taxonomy" id="2696284"/>
    <lineage>
        <taxon>Bacteria</taxon>
        <taxon>Bacillati</taxon>
        <taxon>Actinomycetota</taxon>
        <taxon>Actinomycetes</taxon>
        <taxon>Streptosporangiales</taxon>
        <taxon>Streptosporangiaceae</taxon>
        <taxon>Herbidospora</taxon>
    </lineage>
</organism>
<dbReference type="PANTHER" id="PTHR31566">
    <property type="entry name" value="CYTOCHROME C BIOGENESIS PROTEIN CCS1, CHLOROPLASTIC"/>
    <property type="match status" value="1"/>
</dbReference>
<evidence type="ECO:0000256" key="1">
    <source>
        <dbReference type="ARBA" id="ARBA00004141"/>
    </source>
</evidence>
<keyword evidence="9" id="KW-1185">Reference proteome</keyword>
<evidence type="ECO:0000313" key="8">
    <source>
        <dbReference type="EMBL" id="NAS22597.1"/>
    </source>
</evidence>
<evidence type="ECO:0000313" key="9">
    <source>
        <dbReference type="Proteomes" id="UP000479526"/>
    </source>
</evidence>
<feature type="transmembrane region" description="Helical" evidence="6">
    <location>
        <begin position="90"/>
        <end position="109"/>
    </location>
</feature>
<proteinExistence type="predicted"/>
<reference evidence="8 9" key="1">
    <citation type="submission" date="2020-01" db="EMBL/GenBank/DDBJ databases">
        <title>Herbidospora sp. NEAU-GS84 nov., a novel actinomycete isolated from soil.</title>
        <authorList>
            <person name="Han L."/>
        </authorList>
    </citation>
    <scope>NUCLEOTIDE SEQUENCE [LARGE SCALE GENOMIC DNA]</scope>
    <source>
        <strain evidence="8 9">NEAU-GS84</strain>
    </source>
</reference>
<evidence type="ECO:0000256" key="3">
    <source>
        <dbReference type="ARBA" id="ARBA00022748"/>
    </source>
</evidence>
<keyword evidence="5 6" id="KW-0472">Membrane</keyword>
<keyword evidence="4 6" id="KW-1133">Transmembrane helix</keyword>
<dbReference type="Pfam" id="PF05140">
    <property type="entry name" value="ResB"/>
    <property type="match status" value="1"/>
</dbReference>
<evidence type="ECO:0000256" key="2">
    <source>
        <dbReference type="ARBA" id="ARBA00022692"/>
    </source>
</evidence>
<gene>
    <name evidence="8" type="ORF">GT755_12975</name>
</gene>
<dbReference type="Proteomes" id="UP000479526">
    <property type="component" value="Unassembled WGS sequence"/>
</dbReference>
<feature type="transmembrane region" description="Helical" evidence="6">
    <location>
        <begin position="446"/>
        <end position="465"/>
    </location>
</feature>
<comment type="subcellular location">
    <subcellularLocation>
        <location evidence="1">Membrane</location>
        <topology evidence="1">Multi-pass membrane protein</topology>
    </subcellularLocation>
</comment>
<evidence type="ECO:0000259" key="7">
    <source>
        <dbReference type="Pfam" id="PF05140"/>
    </source>
</evidence>
<evidence type="ECO:0000256" key="6">
    <source>
        <dbReference type="SAM" id="Phobius"/>
    </source>
</evidence>
<keyword evidence="2 6" id="KW-0812">Transmembrane</keyword>
<accession>A0A7C9P040</accession>
<sequence>MTLTDEEKTTGTGPAGLGVVGWLRWGWRVLTSMRTALILLFLLALASVPGSLYPQRGVDPGAVARYFQNDPTKAEWLDRFSLFDVFTSPWFAAIYLLLFLSLIGCVLPRTMVHLKEIRRTPPPAPRNLARLPHHADIEGDLASAEAYLRSKRWRVTTGDGWVSAEKGHLRETGNLLFHVALLVLLVAVGVGGLFGYRGNVLVVEGDGFANTVAAYDRYLPGSQVSPEDLQPFSFTLKDFQATYIGPGHEKQGQPLDYYAKLAVQDSPTSPEREVTLRVNEPLEADGALTYLIGHGYAPTFRITGGDGKVAFEGAVPCLVNNTSTYESECVIKVPDAAPEQLAFLGRFLPSTVPNGKDWLSIFPGAANPTVQIWPFKGDLGLDEGIPQSVYDLGGHQNLKPLGQMTESPKPMAVGDVADLPEGAGKIEFTGVKEWITLQTTYDPGRFPALLASGAAILGLLLSLLIHRRRVWVRVRDGGVTVGGLTRTEGGDFGEEFAELTKALEHHARAEVKDVS</sequence>
<dbReference type="GO" id="GO:0017004">
    <property type="term" value="P:cytochrome complex assembly"/>
    <property type="evidence" value="ECO:0007669"/>
    <property type="project" value="UniProtKB-KW"/>
</dbReference>
<evidence type="ECO:0000256" key="5">
    <source>
        <dbReference type="ARBA" id="ARBA00023136"/>
    </source>
</evidence>